<feature type="compositionally biased region" description="Low complexity" evidence="1">
    <location>
        <begin position="186"/>
        <end position="201"/>
    </location>
</feature>
<dbReference type="KEGG" id="mng:MNEG_5163"/>
<evidence type="ECO:0000259" key="2">
    <source>
        <dbReference type="Pfam" id="PF03486"/>
    </source>
</evidence>
<evidence type="ECO:0000313" key="4">
    <source>
        <dbReference type="EMBL" id="KIZ02794.1"/>
    </source>
</evidence>
<keyword evidence="5" id="KW-1185">Reference proteome</keyword>
<feature type="region of interest" description="Disordered" evidence="1">
    <location>
        <begin position="1"/>
        <end position="21"/>
    </location>
</feature>
<dbReference type="GeneID" id="25738040"/>
<dbReference type="InterPro" id="IPR004792">
    <property type="entry name" value="BaiN-like"/>
</dbReference>
<dbReference type="EMBL" id="KK100975">
    <property type="protein sequence ID" value="KIZ02794.1"/>
    <property type="molecule type" value="Genomic_DNA"/>
</dbReference>
<evidence type="ECO:0000256" key="1">
    <source>
        <dbReference type="SAM" id="MobiDB-lite"/>
    </source>
</evidence>
<dbReference type="Proteomes" id="UP000054498">
    <property type="component" value="Unassembled WGS sequence"/>
</dbReference>
<evidence type="ECO:0000259" key="3">
    <source>
        <dbReference type="Pfam" id="PF22780"/>
    </source>
</evidence>
<dbReference type="Pfam" id="PF22780">
    <property type="entry name" value="HI0933_like_1st"/>
    <property type="match status" value="1"/>
</dbReference>
<dbReference type="SUPFAM" id="SSF51905">
    <property type="entry name" value="FAD/NAD(P)-binding domain"/>
    <property type="match status" value="1"/>
</dbReference>
<dbReference type="InterPro" id="IPR055178">
    <property type="entry name" value="RsdA/BaiN/AoA(So)-like_dom"/>
</dbReference>
<dbReference type="InterPro" id="IPR036188">
    <property type="entry name" value="FAD/NAD-bd_sf"/>
</dbReference>
<dbReference type="Gene3D" id="3.50.50.60">
    <property type="entry name" value="FAD/NAD(P)-binding domain"/>
    <property type="match status" value="3"/>
</dbReference>
<proteinExistence type="predicted"/>
<feature type="compositionally biased region" description="Low complexity" evidence="1">
    <location>
        <begin position="165"/>
        <end position="176"/>
    </location>
</feature>
<reference evidence="4 5" key="1">
    <citation type="journal article" date="2013" name="BMC Genomics">
        <title>Reconstruction of the lipid metabolism for the microalga Monoraphidium neglectum from its genome sequence reveals characteristics suitable for biofuel production.</title>
        <authorList>
            <person name="Bogen C."/>
            <person name="Al-Dilaimi A."/>
            <person name="Albersmeier A."/>
            <person name="Wichmann J."/>
            <person name="Grundmann M."/>
            <person name="Rupp O."/>
            <person name="Lauersen K.J."/>
            <person name="Blifernez-Klassen O."/>
            <person name="Kalinowski J."/>
            <person name="Goesmann A."/>
            <person name="Mussgnug J.H."/>
            <person name="Kruse O."/>
        </authorList>
    </citation>
    <scope>NUCLEOTIDE SEQUENCE [LARGE SCALE GENOMIC DNA]</scope>
    <source>
        <strain evidence="4 5">SAG 48.87</strain>
    </source>
</reference>
<dbReference type="STRING" id="145388.A0A0D2L7G5"/>
<dbReference type="SUPFAM" id="SSF160996">
    <property type="entry name" value="HI0933 insert domain-like"/>
    <property type="match status" value="1"/>
</dbReference>
<name>A0A0D2L7G5_9CHLO</name>
<dbReference type="AlphaFoldDB" id="A0A0D2L7G5"/>
<sequence>MRKPRILKPGDGTSTGARQAQPGAAEDVVVVGAGAAGLTAAYFAAQAGAQVLVLERTREAGKKILMSGGSRCNILPLVADLDTDFFTESSRSALRAAFATWTLEGAKEWLEDDIGLALELEEANAKWFPASNSSRDVRDALVAACRRAGVQFRYDSSLEGLEQCSSSKSSRSSSSDDVGDNDGRNGDSSSNSSSRNSSSSGTEVGAAGDAGQIEIGGSRGANTGGKGKRKRVTGGGAERCDWVCRLAGGTGVRARTVVLATGGLSFPAVGTDGTGHRIVAKLGHSLAQPYAALTPLLGRHPGGEQLAGLTLPSVKLSAHRAAPAPAADDASGASGSGEGGGPGGGKKAKGKGGNKGGGGGASVAVAQRGGFLFTHKGYSGPAVLDLSHRAVVALERGETPPVIRANWTGDAPEDWDARLRQGGPALVATLLQRGGLKERLALALCSALGITGRTAAQLRKEERAALVSALTAYPLDLTGHEGYKKAEVTGGGVPLNQINCRTGESTVLPGLFLCGEIVDVFGRIGGFNFLWAWISGRAAGLGAAAAAAEAAAVTGAAAERLPVRGEP</sequence>
<feature type="compositionally biased region" description="Gly residues" evidence="1">
    <location>
        <begin position="334"/>
        <end position="345"/>
    </location>
</feature>
<dbReference type="PANTHER" id="PTHR42887">
    <property type="entry name" value="OS12G0638800 PROTEIN"/>
    <property type="match status" value="1"/>
</dbReference>
<feature type="domain" description="RsdA/BaiN/AoA(So)-like Rossmann fold-like" evidence="2">
    <location>
        <begin position="27"/>
        <end position="167"/>
    </location>
</feature>
<protein>
    <submittedName>
        <fullName evidence="4">Uncharacterized protein</fullName>
    </submittedName>
</protein>
<gene>
    <name evidence="4" type="ORF">MNEG_5163</name>
</gene>
<accession>A0A0D2L7G5</accession>
<feature type="domain" description="RsdA/BaiN/AoA(So)-like Rossmann fold-like" evidence="2">
    <location>
        <begin position="247"/>
        <end position="540"/>
    </location>
</feature>
<dbReference type="OrthoDB" id="9930022at2759"/>
<organism evidence="4 5">
    <name type="scientific">Monoraphidium neglectum</name>
    <dbReference type="NCBI Taxonomy" id="145388"/>
    <lineage>
        <taxon>Eukaryota</taxon>
        <taxon>Viridiplantae</taxon>
        <taxon>Chlorophyta</taxon>
        <taxon>core chlorophytes</taxon>
        <taxon>Chlorophyceae</taxon>
        <taxon>CS clade</taxon>
        <taxon>Sphaeropleales</taxon>
        <taxon>Selenastraceae</taxon>
        <taxon>Monoraphidium</taxon>
    </lineage>
</organism>
<feature type="region of interest" description="Disordered" evidence="1">
    <location>
        <begin position="164"/>
        <end position="234"/>
    </location>
</feature>
<feature type="compositionally biased region" description="Low complexity" evidence="1">
    <location>
        <begin position="320"/>
        <end position="333"/>
    </location>
</feature>
<feature type="domain" description="RsdA/BaiN/AoA(So)-like insert" evidence="3">
    <location>
        <begin position="365"/>
        <end position="488"/>
    </location>
</feature>
<dbReference type="Pfam" id="PF03486">
    <property type="entry name" value="HI0933_like"/>
    <property type="match status" value="2"/>
</dbReference>
<dbReference type="RefSeq" id="XP_013901813.1">
    <property type="nucleotide sequence ID" value="XM_014046359.1"/>
</dbReference>
<dbReference type="PANTHER" id="PTHR42887:SF2">
    <property type="entry name" value="OS12G0638800 PROTEIN"/>
    <property type="match status" value="1"/>
</dbReference>
<evidence type="ECO:0000313" key="5">
    <source>
        <dbReference type="Proteomes" id="UP000054498"/>
    </source>
</evidence>
<feature type="region of interest" description="Disordered" evidence="1">
    <location>
        <begin position="320"/>
        <end position="360"/>
    </location>
</feature>
<dbReference type="InterPro" id="IPR057661">
    <property type="entry name" value="RsdA/BaiN/AoA(So)_Rossmann"/>
</dbReference>